<name>W8ANQ9_CERCA</name>
<feature type="region of interest" description="Disordered" evidence="1">
    <location>
        <begin position="619"/>
        <end position="651"/>
    </location>
</feature>
<organism evidence="3">
    <name type="scientific">Ceratitis capitata</name>
    <name type="common">Mediterranean fruit fly</name>
    <name type="synonym">Tephritis capitata</name>
    <dbReference type="NCBI Taxonomy" id="7213"/>
    <lineage>
        <taxon>Eukaryota</taxon>
        <taxon>Metazoa</taxon>
        <taxon>Ecdysozoa</taxon>
        <taxon>Arthropoda</taxon>
        <taxon>Hexapoda</taxon>
        <taxon>Insecta</taxon>
        <taxon>Pterygota</taxon>
        <taxon>Neoptera</taxon>
        <taxon>Endopterygota</taxon>
        <taxon>Diptera</taxon>
        <taxon>Brachycera</taxon>
        <taxon>Muscomorpha</taxon>
        <taxon>Tephritoidea</taxon>
        <taxon>Tephritidae</taxon>
        <taxon>Ceratitis</taxon>
        <taxon>Ceratitis</taxon>
    </lineage>
</organism>
<proteinExistence type="evidence at transcript level"/>
<feature type="compositionally biased region" description="Polar residues" evidence="1">
    <location>
        <begin position="893"/>
        <end position="903"/>
    </location>
</feature>
<evidence type="ECO:0000313" key="3">
    <source>
        <dbReference type="EMBL" id="JAB86098.1"/>
    </source>
</evidence>
<keyword evidence="2" id="KW-0732">Signal</keyword>
<dbReference type="OrthoDB" id="7482456at2759"/>
<accession>W8ANQ9</accession>
<feature type="compositionally biased region" description="Polar residues" evidence="1">
    <location>
        <begin position="420"/>
        <end position="432"/>
    </location>
</feature>
<sequence length="1021" mass="106959">MLTRRALFYATLTCALALITTAYAAPLNEPTASTTTPEGLAATLEISKLDADLSNSIPNGFASADGATLHPYASTEVDTVAELAPTSLPMTKEEMALAEVAAVVAELATTTAAELKVKEEGKYAEDELEAMQRIWRNAEEAKRQVIAHEIANAVDTLEGGRLSDEKDFVTVETVDTTTTMTPTATTESPQILNELVRAAAAANEILAAALNAANLAATSTNMTNATAVVANENTIATTVQPVRAINTEAGSVDGLAAATARVNDNEGLSEAVDAVTWRPNVSKTKATNVGVEVNGEKTIATATTAATTVERVSTDTTGDLNVSFGAGGVQEFEKLPEIPTTTTTIASITNSADEVVNEQPNVEPILWRAGDFLLEHSDSALNKGEMPTELTEVTSEVAESTEHTKTKEFESAERAKESLETTPISGDISPQSIELPKDFEASTPHPNNGADGAVVRTQTNIVETANQVAPQATDTDKEFSETQIAEVVEVKQAQIAQDDSEVNETTTSSTSENSNLIPTTTEPLETLIAVESEAQKPNISTAWNELEKTATTTAPEVATAAENVAPLQPTYSESNHRQVITTITPDEKEAATESAYEIYSEISLTTTTAPAAAQHENSFTTGNSADQAESTTTSLASNQHTTTPISAQTELPKISEAAATDALSITTEHSVAAALEISLDTRQLPTTTLSAALQHADTTQFSSGTEETTTPAEATTIPSEVLQATSAASHQITESTAERIQATTYLIESKDSSTDVPLAPFTTTPATIEELPEPEVTTRQPELEAYAVVVGSTEIPQSAAVPSLEITNTADTLAATLSRGSTGVSTTEIATTLTAIESAVPDMTTPAAESGELHTETVERAVEVKTVEALVEAVADPVTTNSALVEEQPLHIRTTTEPQQQAYSGSDGESESESIATPTTAGKTEEVESETVTTTNMPNQVDITTATTTSTTTAATTKATTRSRACTAATYPTTATATTSKSVGTSKSALAVAPAVRYSAGGKCIIPMWRDGTHRAISVNH</sequence>
<reference evidence="3" key="1">
    <citation type="submission" date="2013-07" db="EMBL/GenBank/DDBJ databases">
        <authorList>
            <person name="Geib S."/>
        </authorList>
    </citation>
    <scope>NUCLEOTIDE SEQUENCE</scope>
</reference>
<feature type="region of interest" description="Disordered" evidence="1">
    <location>
        <begin position="380"/>
        <end position="432"/>
    </location>
</feature>
<reference evidence="3" key="2">
    <citation type="journal article" date="2014" name="BMC Genomics">
        <title>A genomic perspective to assessing quality of mass-reared SIT flies used in Mediterranean fruit fly (Ceratitis capitata) eradication in California.</title>
        <authorList>
            <person name="Calla B."/>
            <person name="Hall B."/>
            <person name="Hou S."/>
            <person name="Geib S.M."/>
        </authorList>
    </citation>
    <scope>NUCLEOTIDE SEQUENCE</scope>
</reference>
<feature type="region of interest" description="Disordered" evidence="1">
    <location>
        <begin position="495"/>
        <end position="518"/>
    </location>
</feature>
<feature type="chain" id="PRO_5004908622" evidence="2">
    <location>
        <begin position="25"/>
        <end position="1021"/>
    </location>
</feature>
<gene>
    <name evidence="3" type="primary">ZAN</name>
</gene>
<protein>
    <submittedName>
        <fullName evidence="3">Zonadhesin</fullName>
    </submittedName>
</protein>
<feature type="compositionally biased region" description="Polar residues" evidence="1">
    <location>
        <begin position="619"/>
        <end position="649"/>
    </location>
</feature>
<dbReference type="AlphaFoldDB" id="W8ANQ9"/>
<dbReference type="EMBL" id="GAMC01020457">
    <property type="protein sequence ID" value="JAB86098.1"/>
    <property type="molecule type" value="mRNA"/>
</dbReference>
<evidence type="ECO:0000256" key="1">
    <source>
        <dbReference type="SAM" id="MobiDB-lite"/>
    </source>
</evidence>
<evidence type="ECO:0000256" key="2">
    <source>
        <dbReference type="SAM" id="SignalP"/>
    </source>
</evidence>
<feature type="compositionally biased region" description="Low complexity" evidence="1">
    <location>
        <begin position="503"/>
        <end position="518"/>
    </location>
</feature>
<feature type="compositionally biased region" description="Basic and acidic residues" evidence="1">
    <location>
        <begin position="400"/>
        <end position="419"/>
    </location>
</feature>
<feature type="signal peptide" evidence="2">
    <location>
        <begin position="1"/>
        <end position="24"/>
    </location>
</feature>
<feature type="region of interest" description="Disordered" evidence="1">
    <location>
        <begin position="888"/>
        <end position="933"/>
    </location>
</feature>
<feature type="compositionally biased region" description="Low complexity" evidence="1">
    <location>
        <begin position="388"/>
        <end position="398"/>
    </location>
</feature>